<reference evidence="3 4" key="1">
    <citation type="submission" date="2021-03" db="EMBL/GenBank/DDBJ databases">
        <title>Sequencing the genomes of 1000 actinobacteria strains.</title>
        <authorList>
            <person name="Klenk H.-P."/>
        </authorList>
    </citation>
    <scope>NUCLEOTIDE SEQUENCE [LARGE SCALE GENOMIC DNA]</scope>
    <source>
        <strain evidence="3 4">DSM 45256</strain>
    </source>
</reference>
<dbReference type="Proteomes" id="UP001519295">
    <property type="component" value="Unassembled WGS sequence"/>
</dbReference>
<dbReference type="Gene3D" id="3.20.20.30">
    <property type="entry name" value="Luciferase-like domain"/>
    <property type="match status" value="1"/>
</dbReference>
<evidence type="ECO:0000313" key="4">
    <source>
        <dbReference type="Proteomes" id="UP001519295"/>
    </source>
</evidence>
<keyword evidence="4" id="KW-1185">Reference proteome</keyword>
<dbReference type="EMBL" id="JAGINU010000004">
    <property type="protein sequence ID" value="MBP2371962.1"/>
    <property type="molecule type" value="Genomic_DNA"/>
</dbReference>
<dbReference type="PANTHER" id="PTHR30137">
    <property type="entry name" value="LUCIFERASE-LIKE MONOOXYGENASE"/>
    <property type="match status" value="1"/>
</dbReference>
<dbReference type="InterPro" id="IPR019949">
    <property type="entry name" value="CmoO-like"/>
</dbReference>
<feature type="domain" description="Luciferase-like" evidence="2">
    <location>
        <begin position="22"/>
        <end position="300"/>
    </location>
</feature>
<organism evidence="3 4">
    <name type="scientific">Pseudonocardia parietis</name>
    <dbReference type="NCBI Taxonomy" id="570936"/>
    <lineage>
        <taxon>Bacteria</taxon>
        <taxon>Bacillati</taxon>
        <taxon>Actinomycetota</taxon>
        <taxon>Actinomycetes</taxon>
        <taxon>Pseudonocardiales</taxon>
        <taxon>Pseudonocardiaceae</taxon>
        <taxon>Pseudonocardia</taxon>
    </lineage>
</organism>
<dbReference type="InterPro" id="IPR011251">
    <property type="entry name" value="Luciferase-like_dom"/>
</dbReference>
<evidence type="ECO:0000256" key="1">
    <source>
        <dbReference type="ARBA" id="ARBA00007789"/>
    </source>
</evidence>
<sequence length="330" mass="35678">MKELTPQSLVIHDTAPIVDGASVRDTLSRSIDLARLADEIGYGRYWTAETHGMRAVASCSPEVICAAAAGTTQRVRIGAAGVLLPNHSPLLVSERFGTLEAIYPDRIDLAVGRSLGGPRTAADAIRNDRDNSVPGAARQIDALTGYFRNEYHDGVRSVTGYGYEPQLWILGTSTSSAALAAERGLPYAFGGHLNYNDLDDGIAAYHNAAGHTPGRKYLAVSVSVIAADTRAEAEHLAESHRMKVMQRRVHQRRIYLPSPDVAARARPTDPALLREYEGATTGFVIGAGSEVRQALISLQERTEADELIVSTPVFEHEARMRSYRLVAGCS</sequence>
<evidence type="ECO:0000313" key="3">
    <source>
        <dbReference type="EMBL" id="MBP2371962.1"/>
    </source>
</evidence>
<comment type="similarity">
    <text evidence="1">To bacterial alkanal monooxygenase alpha and beta chains.</text>
</comment>
<dbReference type="InterPro" id="IPR050766">
    <property type="entry name" value="Bact_Lucif_Oxidored"/>
</dbReference>
<dbReference type="InterPro" id="IPR036661">
    <property type="entry name" value="Luciferase-like_sf"/>
</dbReference>
<dbReference type="Pfam" id="PF00296">
    <property type="entry name" value="Bac_luciferase"/>
    <property type="match status" value="1"/>
</dbReference>
<proteinExistence type="predicted"/>
<accession>A0ABS4W6X5</accession>
<protein>
    <submittedName>
        <fullName evidence="3">Luciferase family oxidoreductase group 1</fullName>
    </submittedName>
</protein>
<dbReference type="NCBIfam" id="TIGR03558">
    <property type="entry name" value="oxido_grp_1"/>
    <property type="match status" value="1"/>
</dbReference>
<dbReference type="RefSeq" id="WP_210037014.1">
    <property type="nucleotide sequence ID" value="NZ_JAGINU010000004.1"/>
</dbReference>
<evidence type="ECO:0000259" key="2">
    <source>
        <dbReference type="Pfam" id="PF00296"/>
    </source>
</evidence>
<dbReference type="SUPFAM" id="SSF51679">
    <property type="entry name" value="Bacterial luciferase-like"/>
    <property type="match status" value="1"/>
</dbReference>
<gene>
    <name evidence="3" type="ORF">JOF36_007735</name>
</gene>
<name>A0ABS4W6X5_9PSEU</name>
<comment type="caution">
    <text evidence="3">The sequence shown here is derived from an EMBL/GenBank/DDBJ whole genome shotgun (WGS) entry which is preliminary data.</text>
</comment>
<dbReference type="PANTHER" id="PTHR30137:SF6">
    <property type="entry name" value="LUCIFERASE-LIKE MONOOXYGENASE"/>
    <property type="match status" value="1"/>
</dbReference>